<dbReference type="HAMAP" id="MF_00059">
    <property type="entry name" value="RNApol_bact_RpoA"/>
    <property type="match status" value="1"/>
</dbReference>
<proteinExistence type="inferred from homology"/>
<organism evidence="9">
    <name type="scientific">marine sediment metagenome</name>
    <dbReference type="NCBI Taxonomy" id="412755"/>
    <lineage>
        <taxon>unclassified sequences</taxon>
        <taxon>metagenomes</taxon>
        <taxon>ecological metagenomes</taxon>
    </lineage>
</organism>
<gene>
    <name evidence="9" type="ORF">S01H4_03039</name>
</gene>
<keyword evidence="6" id="KW-0804">Transcription</keyword>
<dbReference type="FunFam" id="2.170.120.12:FF:000001">
    <property type="entry name" value="DNA-directed RNA polymerase subunit alpha"/>
    <property type="match status" value="1"/>
</dbReference>
<dbReference type="GO" id="GO:0005737">
    <property type="term" value="C:cytoplasm"/>
    <property type="evidence" value="ECO:0007669"/>
    <property type="project" value="UniProtKB-ARBA"/>
</dbReference>
<evidence type="ECO:0000256" key="1">
    <source>
        <dbReference type="ARBA" id="ARBA00007123"/>
    </source>
</evidence>
<evidence type="ECO:0000256" key="5">
    <source>
        <dbReference type="ARBA" id="ARBA00022695"/>
    </source>
</evidence>
<dbReference type="Pfam" id="PF01000">
    <property type="entry name" value="RNA_pol_A_bac"/>
    <property type="match status" value="1"/>
</dbReference>
<dbReference type="AlphaFoldDB" id="X1AZ29"/>
<evidence type="ECO:0000256" key="7">
    <source>
        <dbReference type="ARBA" id="ARBA00048552"/>
    </source>
</evidence>
<dbReference type="GO" id="GO:0000428">
    <property type="term" value="C:DNA-directed RNA polymerase complex"/>
    <property type="evidence" value="ECO:0007669"/>
    <property type="project" value="UniProtKB-KW"/>
</dbReference>
<dbReference type="GO" id="GO:0046983">
    <property type="term" value="F:protein dimerization activity"/>
    <property type="evidence" value="ECO:0007669"/>
    <property type="project" value="InterPro"/>
</dbReference>
<keyword evidence="5" id="KW-0548">Nucleotidyltransferase</keyword>
<evidence type="ECO:0000256" key="3">
    <source>
        <dbReference type="ARBA" id="ARBA00022478"/>
    </source>
</evidence>
<dbReference type="SUPFAM" id="SSF55257">
    <property type="entry name" value="RBP11-like subunits of RNA polymerase"/>
    <property type="match status" value="1"/>
</dbReference>
<dbReference type="SUPFAM" id="SSF56553">
    <property type="entry name" value="Insert subdomain of RNA polymerase alpha subunit"/>
    <property type="match status" value="1"/>
</dbReference>
<dbReference type="Pfam" id="PF03118">
    <property type="entry name" value="RNA_pol_A_CTD"/>
    <property type="match status" value="1"/>
</dbReference>
<dbReference type="SMART" id="SM00662">
    <property type="entry name" value="RPOLD"/>
    <property type="match status" value="1"/>
</dbReference>
<dbReference type="Gene3D" id="3.30.1360.10">
    <property type="entry name" value="RNA polymerase, RBP11-like subunit"/>
    <property type="match status" value="1"/>
</dbReference>
<name>X1AZ29_9ZZZZ</name>
<dbReference type="NCBIfam" id="NF003513">
    <property type="entry name" value="PRK05182.1-2"/>
    <property type="match status" value="1"/>
</dbReference>
<dbReference type="GO" id="GO:0006351">
    <property type="term" value="P:DNA-templated transcription"/>
    <property type="evidence" value="ECO:0007669"/>
    <property type="project" value="InterPro"/>
</dbReference>
<keyword evidence="4" id="KW-0808">Transferase</keyword>
<dbReference type="Gene3D" id="2.170.120.12">
    <property type="entry name" value="DNA-directed RNA polymerase, insert domain"/>
    <property type="match status" value="1"/>
</dbReference>
<dbReference type="GO" id="GO:0003899">
    <property type="term" value="F:DNA-directed RNA polymerase activity"/>
    <property type="evidence" value="ECO:0007669"/>
    <property type="project" value="UniProtKB-EC"/>
</dbReference>
<dbReference type="GO" id="GO:0003677">
    <property type="term" value="F:DNA binding"/>
    <property type="evidence" value="ECO:0007669"/>
    <property type="project" value="InterPro"/>
</dbReference>
<dbReference type="CDD" id="cd06928">
    <property type="entry name" value="RNAP_alpha_NTD"/>
    <property type="match status" value="1"/>
</dbReference>
<dbReference type="InterPro" id="IPR011262">
    <property type="entry name" value="DNA-dir_RNA_pol_insert"/>
</dbReference>
<dbReference type="InterPro" id="IPR011260">
    <property type="entry name" value="RNAP_asu_C"/>
</dbReference>
<dbReference type="SUPFAM" id="SSF47789">
    <property type="entry name" value="C-terminal domain of RNA polymerase alpha subunit"/>
    <property type="match status" value="1"/>
</dbReference>
<feature type="domain" description="DNA-directed RNA polymerase RpoA/D/Rpb3-type" evidence="8">
    <location>
        <begin position="18"/>
        <end position="225"/>
    </location>
</feature>
<evidence type="ECO:0000259" key="8">
    <source>
        <dbReference type="SMART" id="SM00662"/>
    </source>
</evidence>
<evidence type="ECO:0000313" key="9">
    <source>
        <dbReference type="EMBL" id="GAG74432.1"/>
    </source>
</evidence>
<protein>
    <recommendedName>
        <fullName evidence="2">DNA-directed RNA polymerase</fullName>
        <ecNumber evidence="2">2.7.7.6</ecNumber>
    </recommendedName>
</protein>
<comment type="caution">
    <text evidence="9">The sequence shown here is derived from an EMBL/GenBank/DDBJ whole genome shotgun (WGS) entry which is preliminary data.</text>
</comment>
<evidence type="ECO:0000256" key="6">
    <source>
        <dbReference type="ARBA" id="ARBA00023163"/>
    </source>
</evidence>
<dbReference type="Gene3D" id="1.10.150.20">
    <property type="entry name" value="5' to 3' exonuclease, C-terminal subdomain"/>
    <property type="match status" value="1"/>
</dbReference>
<accession>X1AZ29</accession>
<reference evidence="9" key="1">
    <citation type="journal article" date="2014" name="Front. Microbiol.">
        <title>High frequency of phylogenetically diverse reductive dehalogenase-homologous genes in deep subseafloor sedimentary metagenomes.</title>
        <authorList>
            <person name="Kawai M."/>
            <person name="Futagami T."/>
            <person name="Toyoda A."/>
            <person name="Takaki Y."/>
            <person name="Nishi S."/>
            <person name="Hori S."/>
            <person name="Arai W."/>
            <person name="Tsubouchi T."/>
            <person name="Morono Y."/>
            <person name="Uchiyama I."/>
            <person name="Ito T."/>
            <person name="Fujiyama A."/>
            <person name="Inagaki F."/>
            <person name="Takami H."/>
        </authorList>
    </citation>
    <scope>NUCLEOTIDE SEQUENCE</scope>
    <source>
        <strain evidence="9">Expedition CK06-06</strain>
    </source>
</reference>
<dbReference type="InterPro" id="IPR036643">
    <property type="entry name" value="RNApol_insert_sf"/>
</dbReference>
<evidence type="ECO:0000256" key="4">
    <source>
        <dbReference type="ARBA" id="ARBA00022679"/>
    </source>
</evidence>
<dbReference type="EC" id="2.7.7.6" evidence="2"/>
<dbReference type="InterPro" id="IPR036603">
    <property type="entry name" value="RBP11-like"/>
</dbReference>
<dbReference type="NCBIfam" id="NF003519">
    <property type="entry name" value="PRK05182.2-5"/>
    <property type="match status" value="1"/>
</dbReference>
<dbReference type="InterPro" id="IPR011773">
    <property type="entry name" value="DNA-dir_RpoA"/>
</dbReference>
<keyword evidence="3" id="KW-0240">DNA-directed RNA polymerase</keyword>
<dbReference type="Pfam" id="PF01193">
    <property type="entry name" value="RNA_pol_L"/>
    <property type="match status" value="1"/>
</dbReference>
<evidence type="ECO:0000256" key="2">
    <source>
        <dbReference type="ARBA" id="ARBA00012418"/>
    </source>
</evidence>
<dbReference type="InterPro" id="IPR011263">
    <property type="entry name" value="DNA-dir_RNA_pol_RpoA/D/Rpb3"/>
</dbReference>
<dbReference type="EMBL" id="BART01000710">
    <property type="protein sequence ID" value="GAG74432.1"/>
    <property type="molecule type" value="Genomic_DNA"/>
</dbReference>
<dbReference type="NCBIfam" id="TIGR02027">
    <property type="entry name" value="rpoA"/>
    <property type="match status" value="1"/>
</dbReference>
<comment type="similarity">
    <text evidence="1">Belongs to the RNA polymerase alpha chain family.</text>
</comment>
<sequence length="309" mass="35069">MLEMQRPKIKIIKNTPTEGVFVIEPLERGYGYTLGNTLRRILISSIPGAAATSIKIDGVYHEFSTIPGVREDTTELILNLKKLVLKSSSEEPVTIRIEKKGKCDIYAKDIIAPSEVEIVNKDLYIASLNEDGKLKIEINVERGRGYVAAEEHKKGEEIIGLIHIDSIFTPVINVSYDIDLTRVGHKTNYDKLTLKIKTNGAVTPDFALSQTAKTFSDYMKVLMDVTDIALFESFIKEEEKPKEREEIPIEELNLSVRSYNCLKKESIVYISNLCDYTEQQLLSIRNLGMKSLNEIKKKLEERKLTLKKV</sequence>
<comment type="catalytic activity">
    <reaction evidence="7">
        <text>RNA(n) + a ribonucleoside 5'-triphosphate = RNA(n+1) + diphosphate</text>
        <dbReference type="Rhea" id="RHEA:21248"/>
        <dbReference type="Rhea" id="RHEA-COMP:14527"/>
        <dbReference type="Rhea" id="RHEA-COMP:17342"/>
        <dbReference type="ChEBI" id="CHEBI:33019"/>
        <dbReference type="ChEBI" id="CHEBI:61557"/>
        <dbReference type="ChEBI" id="CHEBI:140395"/>
        <dbReference type="EC" id="2.7.7.6"/>
    </reaction>
</comment>